<proteinExistence type="predicted"/>
<dbReference type="AlphaFoldDB" id="M1BJ43"/>
<sequence>MASVSECFVSSGISRAFLSRSPMLSFPQTRFSRSSMLSFQQTRFYRSSMLSFPLTCSPITASVPVCFPQIKQTRSKFEIKSHMGDLYEGRMEDSVELEEKIW</sequence>
<protein>
    <submittedName>
        <fullName evidence="1">Uncharacterized protein</fullName>
    </submittedName>
</protein>
<dbReference type="HOGENOM" id="CLU_2282424_0_0_1"/>
<name>M1BJ43_SOLTU</name>
<dbReference type="Gramene" id="PGSC0003DMT400046461">
    <property type="protein sequence ID" value="PGSC0003DMT400046461"/>
    <property type="gene ID" value="PGSC0003DMG400018033"/>
</dbReference>
<dbReference type="InParanoid" id="M1BJ43"/>
<dbReference type="EnsemblPlants" id="PGSC0003DMT400046461">
    <property type="protein sequence ID" value="PGSC0003DMT400046461"/>
    <property type="gene ID" value="PGSC0003DMG400018033"/>
</dbReference>
<dbReference type="PaxDb" id="4113-PGSC0003DMT400046461"/>
<evidence type="ECO:0000313" key="1">
    <source>
        <dbReference type="EnsemblPlants" id="PGSC0003DMT400046461"/>
    </source>
</evidence>
<keyword evidence="2" id="KW-1185">Reference proteome</keyword>
<organism evidence="1 2">
    <name type="scientific">Solanum tuberosum</name>
    <name type="common">Potato</name>
    <dbReference type="NCBI Taxonomy" id="4113"/>
    <lineage>
        <taxon>Eukaryota</taxon>
        <taxon>Viridiplantae</taxon>
        <taxon>Streptophyta</taxon>
        <taxon>Embryophyta</taxon>
        <taxon>Tracheophyta</taxon>
        <taxon>Spermatophyta</taxon>
        <taxon>Magnoliopsida</taxon>
        <taxon>eudicotyledons</taxon>
        <taxon>Gunneridae</taxon>
        <taxon>Pentapetalae</taxon>
        <taxon>asterids</taxon>
        <taxon>lamiids</taxon>
        <taxon>Solanales</taxon>
        <taxon>Solanaceae</taxon>
        <taxon>Solanoideae</taxon>
        <taxon>Solaneae</taxon>
        <taxon>Solanum</taxon>
    </lineage>
</organism>
<accession>M1BJ43</accession>
<reference evidence="1" key="2">
    <citation type="submission" date="2015-06" db="UniProtKB">
        <authorList>
            <consortium name="EnsemblPlants"/>
        </authorList>
    </citation>
    <scope>IDENTIFICATION</scope>
    <source>
        <strain evidence="1">DM1-3 516 R44</strain>
    </source>
</reference>
<dbReference type="Proteomes" id="UP000011115">
    <property type="component" value="Unassembled WGS sequence"/>
</dbReference>
<evidence type="ECO:0000313" key="2">
    <source>
        <dbReference type="Proteomes" id="UP000011115"/>
    </source>
</evidence>
<reference evidence="2" key="1">
    <citation type="journal article" date="2011" name="Nature">
        <title>Genome sequence and analysis of the tuber crop potato.</title>
        <authorList>
            <consortium name="The Potato Genome Sequencing Consortium"/>
        </authorList>
    </citation>
    <scope>NUCLEOTIDE SEQUENCE [LARGE SCALE GENOMIC DNA]</scope>
    <source>
        <strain evidence="2">cv. DM1-3 516 R44</strain>
    </source>
</reference>